<organism evidence="2 3">
    <name type="scientific">Macrostomum lignano</name>
    <dbReference type="NCBI Taxonomy" id="282301"/>
    <lineage>
        <taxon>Eukaryota</taxon>
        <taxon>Metazoa</taxon>
        <taxon>Spiralia</taxon>
        <taxon>Lophotrochozoa</taxon>
        <taxon>Platyhelminthes</taxon>
        <taxon>Rhabditophora</taxon>
        <taxon>Macrostomorpha</taxon>
        <taxon>Macrostomida</taxon>
        <taxon>Macrostomidae</taxon>
        <taxon>Macrostomum</taxon>
    </lineage>
</organism>
<dbReference type="InterPro" id="IPR001893">
    <property type="entry name" value="Cys-rich_GLG1_repeat"/>
</dbReference>
<dbReference type="WBParaSite" id="maker-uti_cns_0011869-snap-gene-0.2-mRNA-1">
    <property type="protein sequence ID" value="maker-uti_cns_0011869-snap-gene-0.2-mRNA-1"/>
    <property type="gene ID" value="maker-uti_cns_0011869-snap-gene-0.2"/>
</dbReference>
<sequence>AVGFHLGPAAAAGHGLGLLPGAAALPAARTTRAERSRAAALHHAAAGGPARDAQLTDGPGRNSTSGTCAVDPVVMSGCAGEVRLHCSARGTASVYTCLKSRLAAQARDRQRVACSNRLAELVYFENRDFRVPSGGAAARCGAGETWWVERRRDKAAVVALGATFNCLYYGLMIRNETSVACSAQLDKSLRERADRARLDARRCSRPACATCPAYACTARGRAMSSPACRTTSACWTAPAPGLSDRCRERVDSDIELSPDLLFVHSCQPFVRKFCDRVQGQVGLDKTVMSCLIQLKAHPKMDPRCRAGVEHHQLVSLRDYHISRDFASACGDDIRRLCSAAEGADAAGSPAADATSTRPSSRRAEVAAAAPVPEVPGPAVPGAAAAPPPAQLGSPPGQELRARTQDPLPPGKDGGRRLACLRAAAASDATKVSADCRAAIFKQDKVVLNVPVLDARLMASCQRMIARHCSDRVSRPVQLYTCLRSRMHHASFDAGCFAVKEAADKRDAAAPDPSNQGAVTRCLRDIVASEDDADQAAAVGRPRHPASHRCCARQCRSYLRSLALEFNLNYRWTPGCLPPVAESYCHAELEDVRDSGSSLFRVTECLKRLLSQGRIRSKACSGEVRRLLHESDADIHVDPLLYRACTSEIAHLCGSVPLGAGRQMRCTVAAFRDLATRQLIGSECARALHQRLRLMEAAAGVLRPRSVGELAVHINESPARAYFIGLGLSLLVLLLLVVDKLEANRLEPKSDVLGSTRLIRHRPHASCRSSRSSPGAKPMFLRCRNRWISLNAGLQASSRCQHSHIRSYSSRWQPGGHGSACARPSHSQMCWQFATTCSSFRLENGCSLQKVSISQSVTAKLQTSLRLEKRPCRTASQDIQRIGRAEPRPPSTRHSKSYLEAVAKQAVSARQIPVGDLHRLQVLHAAGHLAGQVDEAAVGQAGLLHGGGGHPVAQQLVQVPVAHVLHQRALRRLRVAGHHAQHAHHVGVVQAGQQADLAPEILLGLRPRVPAQRLHRHQERRRRIRRPRWPPLRQADLAKLAAAESLLEADGGRRDLQARQLVLAGRLRRLQMRRAGVHSVARAAWLLTLDVEIRRKPRHRRRGGHRQAHQESRRRRRHRARVAAVWRVAALLLGQPRPRHRGELRQRVGGDPRPAVGRRHCRSRRVMRLRAVQHAQRGAGVLARPRAGADQRLVRWASDAAAAAAADDPDGVGEAVIRVLVIVRLGQAIVDAEVLAAATDAAAAASATSASTRPAVDADKGAAVEDSRPAAGKVQVDWRRLSALQVRLHGDAAADAAMATAAADGLLAQQPPAPQAEQADGQHQQQRAEEAGHDDDDVGELAVSLLWLPATASAATAVAAAQLDVLLGGLAAPAGDRRWVGGPQPAQVAVVGDGGPVIDACWRPRLLRWRVRLLRRQRRRLRRWRHRHGVCWD</sequence>
<feature type="compositionally biased region" description="Low complexity" evidence="1">
    <location>
        <begin position="344"/>
        <end position="353"/>
    </location>
</feature>
<name>A0A1I8IDV8_9PLAT</name>
<feature type="region of interest" description="Disordered" evidence="1">
    <location>
        <begin position="1243"/>
        <end position="1268"/>
    </location>
</feature>
<dbReference type="PANTHER" id="PTHR11884">
    <property type="entry name" value="SELECTIN LIGAND RELATED"/>
    <property type="match status" value="1"/>
</dbReference>
<reference evidence="3" key="1">
    <citation type="submission" date="2016-11" db="UniProtKB">
        <authorList>
            <consortium name="WormBaseParasite"/>
        </authorList>
    </citation>
    <scope>IDENTIFICATION</scope>
</reference>
<dbReference type="Pfam" id="PF00839">
    <property type="entry name" value="Cys_rich_FGFR"/>
    <property type="match status" value="3"/>
</dbReference>
<dbReference type="GO" id="GO:0000139">
    <property type="term" value="C:Golgi membrane"/>
    <property type="evidence" value="ECO:0007669"/>
    <property type="project" value="TreeGrafter"/>
</dbReference>
<feature type="compositionally biased region" description="Low complexity" evidence="1">
    <location>
        <begin position="38"/>
        <end position="51"/>
    </location>
</feature>
<proteinExistence type="predicted"/>
<feature type="compositionally biased region" description="Low complexity" evidence="1">
    <location>
        <begin position="1310"/>
        <end position="1324"/>
    </location>
</feature>
<dbReference type="GO" id="GO:0017134">
    <property type="term" value="F:fibroblast growth factor binding"/>
    <property type="evidence" value="ECO:0007669"/>
    <property type="project" value="TreeGrafter"/>
</dbReference>
<feature type="region of interest" description="Disordered" evidence="1">
    <location>
        <begin position="344"/>
        <end position="415"/>
    </location>
</feature>
<evidence type="ECO:0000313" key="2">
    <source>
        <dbReference type="Proteomes" id="UP000095280"/>
    </source>
</evidence>
<feature type="region of interest" description="Disordered" evidence="1">
    <location>
        <begin position="29"/>
        <end position="66"/>
    </location>
</feature>
<feature type="region of interest" description="Disordered" evidence="1">
    <location>
        <begin position="1310"/>
        <end position="1334"/>
    </location>
</feature>
<evidence type="ECO:0000256" key="1">
    <source>
        <dbReference type="SAM" id="MobiDB-lite"/>
    </source>
</evidence>
<dbReference type="Proteomes" id="UP000095280">
    <property type="component" value="Unplaced"/>
</dbReference>
<evidence type="ECO:0000313" key="3">
    <source>
        <dbReference type="WBParaSite" id="maker-uti_cns_0011869-snap-gene-0.2-mRNA-1"/>
    </source>
</evidence>
<keyword evidence="2" id="KW-1185">Reference proteome</keyword>
<feature type="compositionally biased region" description="Basic and acidic residues" evidence="1">
    <location>
        <begin position="1255"/>
        <end position="1267"/>
    </location>
</feature>
<protein>
    <submittedName>
        <fullName evidence="3">Golgi apparatus protein 1</fullName>
    </submittedName>
</protein>
<dbReference type="InterPro" id="IPR039728">
    <property type="entry name" value="GLG1"/>
</dbReference>
<feature type="region of interest" description="Disordered" evidence="1">
    <location>
        <begin position="1096"/>
        <end position="1117"/>
    </location>
</feature>
<dbReference type="PANTHER" id="PTHR11884:SF1">
    <property type="entry name" value="GOLGI APPARATUS PROTEIN 1"/>
    <property type="match status" value="1"/>
</dbReference>
<accession>A0A1I8IDV8</accession>